<keyword evidence="2" id="KW-0378">Hydrolase</keyword>
<protein>
    <submittedName>
        <fullName evidence="3">Uncharacterized protein</fullName>
    </submittedName>
</protein>
<dbReference type="AlphaFoldDB" id="A0A653NDF4"/>
<accession>A0A6N0YVS0</accession>
<keyword evidence="1" id="KW-0732">Signal</keyword>
<evidence type="ECO:0000256" key="1">
    <source>
        <dbReference type="ARBA" id="ARBA00022729"/>
    </source>
</evidence>
<dbReference type="Proteomes" id="UP000509761">
    <property type="component" value="Chromosome"/>
</dbReference>
<gene>
    <name evidence="3" type="ORF">FX987_00247</name>
</gene>
<dbReference type="InterPro" id="IPR010126">
    <property type="entry name" value="Esterase_phb"/>
</dbReference>
<name>A0A653NDF4_9GAMM</name>
<reference evidence="3 4" key="1">
    <citation type="submission" date="2019-12" db="EMBL/GenBank/DDBJ databases">
        <title>Genome sequencing and assembly of endphytes of Porphyra tenera.</title>
        <authorList>
            <person name="Park J.M."/>
            <person name="Shin R."/>
            <person name="Jo S.H."/>
        </authorList>
    </citation>
    <scope>NUCLEOTIDE SEQUENCE [LARGE SCALE GENOMIC DNA]</scope>
    <source>
        <strain evidence="3 4">GPM3</strain>
    </source>
</reference>
<organism evidence="3 4">
    <name type="scientific">Vreelandella titanicae</name>
    <dbReference type="NCBI Taxonomy" id="664683"/>
    <lineage>
        <taxon>Bacteria</taxon>
        <taxon>Pseudomonadati</taxon>
        <taxon>Pseudomonadota</taxon>
        <taxon>Gammaproteobacteria</taxon>
        <taxon>Oceanospirillales</taxon>
        <taxon>Halomonadaceae</taxon>
        <taxon>Vreelandella</taxon>
    </lineage>
</organism>
<dbReference type="GO" id="GO:0016787">
    <property type="term" value="F:hydrolase activity"/>
    <property type="evidence" value="ECO:0007669"/>
    <property type="project" value="UniProtKB-KW"/>
</dbReference>
<accession>A0A653NDF4</accession>
<dbReference type="InterPro" id="IPR029058">
    <property type="entry name" value="AB_hydrolase_fold"/>
</dbReference>
<sequence length="118" mass="12019">MATTLAMIYPDIFAAVGVHSGLLHGVVKSFPDALGVMQGGTGPLAGGNKAKGAGWASDVPAIMFHGDRDTTVLPRNADRVAAQYSTSRQAGATVVQGNVPRAAATPVPPTVMLRVSHA</sequence>
<dbReference type="SUPFAM" id="SSF53474">
    <property type="entry name" value="alpha/beta-Hydrolases"/>
    <property type="match status" value="1"/>
</dbReference>
<dbReference type="RefSeq" id="WP_027959714.1">
    <property type="nucleotide sequence ID" value="NZ_BAAADW010000003.1"/>
</dbReference>
<evidence type="ECO:0000256" key="2">
    <source>
        <dbReference type="ARBA" id="ARBA00022801"/>
    </source>
</evidence>
<proteinExistence type="predicted"/>
<evidence type="ECO:0000313" key="3">
    <source>
        <dbReference type="EMBL" id="QKS22503.1"/>
    </source>
</evidence>
<evidence type="ECO:0000313" key="4">
    <source>
        <dbReference type="Proteomes" id="UP000509761"/>
    </source>
</evidence>
<dbReference type="Pfam" id="PF10503">
    <property type="entry name" value="Esterase_PHB"/>
    <property type="match status" value="1"/>
</dbReference>
<dbReference type="Gene3D" id="3.40.50.1820">
    <property type="entry name" value="alpha/beta hydrolase"/>
    <property type="match status" value="1"/>
</dbReference>
<dbReference type="GO" id="GO:0005576">
    <property type="term" value="C:extracellular region"/>
    <property type="evidence" value="ECO:0007669"/>
    <property type="project" value="InterPro"/>
</dbReference>
<dbReference type="EMBL" id="CP054580">
    <property type="protein sequence ID" value="QKS22503.1"/>
    <property type="molecule type" value="Genomic_DNA"/>
</dbReference>
<keyword evidence="4" id="KW-1185">Reference proteome</keyword>